<dbReference type="FunFam" id="3.75.10.10:FF:000004">
    <property type="entry name" value="N(G),N(G)-dimethylarginine dimethylaminohydrolase 1"/>
    <property type="match status" value="1"/>
</dbReference>
<keyword evidence="2" id="KW-0378">Hydrolase</keyword>
<dbReference type="AlphaFoldDB" id="A0A9D7SCL7"/>
<dbReference type="GO" id="GO:0000052">
    <property type="term" value="P:citrulline metabolic process"/>
    <property type="evidence" value="ECO:0007669"/>
    <property type="project" value="TreeGrafter"/>
</dbReference>
<dbReference type="GO" id="GO:0045429">
    <property type="term" value="P:positive regulation of nitric oxide biosynthetic process"/>
    <property type="evidence" value="ECO:0007669"/>
    <property type="project" value="TreeGrafter"/>
</dbReference>
<gene>
    <name evidence="4" type="ORF">IPO85_18790</name>
</gene>
<evidence type="ECO:0000313" key="5">
    <source>
        <dbReference type="Proteomes" id="UP000808349"/>
    </source>
</evidence>
<reference evidence="4 5" key="1">
    <citation type="submission" date="2020-10" db="EMBL/GenBank/DDBJ databases">
        <title>Connecting structure to function with the recovery of over 1000 high-quality activated sludge metagenome-assembled genomes encoding full-length rRNA genes using long-read sequencing.</title>
        <authorList>
            <person name="Singleton C.M."/>
            <person name="Petriglieri F."/>
            <person name="Kristensen J.M."/>
            <person name="Kirkegaard R.H."/>
            <person name="Michaelsen T.Y."/>
            <person name="Andersen M.H."/>
            <person name="Karst S.M."/>
            <person name="Dueholm M.S."/>
            <person name="Nielsen P.H."/>
            <person name="Albertsen M."/>
        </authorList>
    </citation>
    <scope>NUCLEOTIDE SEQUENCE [LARGE SCALE GENOMIC DNA]</scope>
    <source>
        <strain evidence="4">Ribe_18-Q3-R11-54_BAT3C.373</strain>
    </source>
</reference>
<dbReference type="GO" id="GO:0016597">
    <property type="term" value="F:amino acid binding"/>
    <property type="evidence" value="ECO:0007669"/>
    <property type="project" value="TreeGrafter"/>
</dbReference>
<dbReference type="InterPro" id="IPR033199">
    <property type="entry name" value="DDAH-like"/>
</dbReference>
<dbReference type="Proteomes" id="UP000808349">
    <property type="component" value="Unassembled WGS sequence"/>
</dbReference>
<name>A0A9D7SCL7_9BACT</name>
<evidence type="ECO:0000256" key="2">
    <source>
        <dbReference type="ARBA" id="ARBA00022801"/>
    </source>
</evidence>
<dbReference type="PANTHER" id="PTHR12737">
    <property type="entry name" value="DIMETHYLARGININE DIMETHYLAMINOHYDROLASE"/>
    <property type="match status" value="1"/>
</dbReference>
<dbReference type="EMBL" id="JADKFW010000021">
    <property type="protein sequence ID" value="MBK9719521.1"/>
    <property type="molecule type" value="Genomic_DNA"/>
</dbReference>
<feature type="active site" description="Nucleophile" evidence="3">
    <location>
        <position position="253"/>
    </location>
</feature>
<evidence type="ECO:0008006" key="6">
    <source>
        <dbReference type="Google" id="ProtNLM"/>
    </source>
</evidence>
<dbReference type="GO" id="GO:0006525">
    <property type="term" value="P:arginine metabolic process"/>
    <property type="evidence" value="ECO:0007669"/>
    <property type="project" value="TreeGrafter"/>
</dbReference>
<sequence>MTENKNDEFAIVRDVPNSYQQCVTSFHDTPLINVDVAKQHHQQYCKTLSQLGLKLIRIDADDALPDCCFTEDTAIVFGDLAIITYPGTPTRVAETVEMEKTLLQLKKIYHITPPATLEGGDVLKIGKNIFIGNSNRTNEEGIKQVAAIIEPKGYKVTPVKIWNTLHLKSVCTYLGINCINLSEGYLDDEIFSAFDKIIVPKEEGYCANILEINGKVLIPKGFPKTKSLIENKGFSVIELEMSEIEKAEGALTCLSIIF</sequence>
<proteinExistence type="inferred from homology"/>
<accession>A0A9D7SCL7</accession>
<evidence type="ECO:0000256" key="3">
    <source>
        <dbReference type="PIRSR" id="PIRSR633199-1"/>
    </source>
</evidence>
<evidence type="ECO:0000256" key="1">
    <source>
        <dbReference type="ARBA" id="ARBA00008532"/>
    </source>
</evidence>
<feature type="active site" description="Proton donor" evidence="3">
    <location>
        <position position="166"/>
    </location>
</feature>
<dbReference type="Pfam" id="PF19420">
    <property type="entry name" value="DDAH_eukar"/>
    <property type="match status" value="1"/>
</dbReference>
<organism evidence="4 5">
    <name type="scientific">Candidatus Defluviibacterium haderslevense</name>
    <dbReference type="NCBI Taxonomy" id="2981993"/>
    <lineage>
        <taxon>Bacteria</taxon>
        <taxon>Pseudomonadati</taxon>
        <taxon>Bacteroidota</taxon>
        <taxon>Saprospiria</taxon>
        <taxon>Saprospirales</taxon>
        <taxon>Saprospiraceae</taxon>
        <taxon>Candidatus Defluviibacterium</taxon>
    </lineage>
</organism>
<dbReference type="GO" id="GO:0016403">
    <property type="term" value="F:dimethylargininase activity"/>
    <property type="evidence" value="ECO:0007669"/>
    <property type="project" value="TreeGrafter"/>
</dbReference>
<comment type="caution">
    <text evidence="4">The sequence shown here is derived from an EMBL/GenBank/DDBJ whole genome shotgun (WGS) entry which is preliminary data.</text>
</comment>
<dbReference type="SUPFAM" id="SSF55909">
    <property type="entry name" value="Pentein"/>
    <property type="match status" value="1"/>
</dbReference>
<dbReference type="PANTHER" id="PTHR12737:SF9">
    <property type="entry name" value="DIMETHYLARGININASE"/>
    <property type="match status" value="1"/>
</dbReference>
<evidence type="ECO:0000313" key="4">
    <source>
        <dbReference type="EMBL" id="MBK9719521.1"/>
    </source>
</evidence>
<dbReference type="Gene3D" id="3.75.10.10">
    <property type="entry name" value="L-arginine/glycine Amidinotransferase, Chain A"/>
    <property type="match status" value="1"/>
</dbReference>
<comment type="similarity">
    <text evidence="1">Belongs to the DDAH family.</text>
</comment>
<protein>
    <recommendedName>
        <fullName evidence="6">Dimethylargininase</fullName>
    </recommendedName>
</protein>